<dbReference type="InterPro" id="IPR029058">
    <property type="entry name" value="AB_hydrolase_fold"/>
</dbReference>
<proteinExistence type="predicted"/>
<evidence type="ECO:0000259" key="2">
    <source>
        <dbReference type="Pfam" id="PF00561"/>
    </source>
</evidence>
<evidence type="ECO:0000313" key="4">
    <source>
        <dbReference type="Proteomes" id="UP000463857"/>
    </source>
</evidence>
<dbReference type="SUPFAM" id="SSF53474">
    <property type="entry name" value="alpha/beta-Hydrolases"/>
    <property type="match status" value="1"/>
</dbReference>
<dbReference type="PANTHER" id="PTHR43329">
    <property type="entry name" value="EPOXIDE HYDROLASE"/>
    <property type="match status" value="1"/>
</dbReference>
<dbReference type="Pfam" id="PF00561">
    <property type="entry name" value="Abhydrolase_1"/>
    <property type="match status" value="1"/>
</dbReference>
<evidence type="ECO:0000313" key="3">
    <source>
        <dbReference type="EMBL" id="QHB99659.1"/>
    </source>
</evidence>
<dbReference type="OrthoDB" id="2987348at2"/>
<feature type="domain" description="AB hydrolase-1" evidence="2">
    <location>
        <begin position="23"/>
        <end position="262"/>
    </location>
</feature>
<dbReference type="EMBL" id="CP047156">
    <property type="protein sequence ID" value="QHB99659.1"/>
    <property type="molecule type" value="Genomic_DNA"/>
</dbReference>
<sequence>MDQFSRGDLRFDVRDQGPADGEPVVLLHGFPQSSAAWEYVAPLLHEAGLRTLAPDLRGYSPGARPTQASAYRLDVMDGDVLALLDAAGLESAHVVGHDWGGALAWQLAAAHPDRVRTATVLSTPHPAAMQWATTHSTQLLRSWYMLAIQIPGLPEAVLQAGMRRRGLSSLGLPREQSREYADLLQQPGALRGALNWYRAVRTRPNALAAAEQQTVSVPVTYVWGERDPYLGRAAAERTAAYCFGPYRFIAADADHWLPEKHPELVASAVLDRITTGSSPAAG</sequence>
<dbReference type="InterPro" id="IPR000073">
    <property type="entry name" value="AB_hydrolase_1"/>
</dbReference>
<keyword evidence="1 3" id="KW-0378">Hydrolase</keyword>
<reference evidence="3 4" key="1">
    <citation type="journal article" date="2018" name="Int. J. Syst. Evol. Microbiol.">
        <title>Epidermidibacterium keratini gen. nov., sp. nov., a member of the family Sporichthyaceae, isolated from keratin epidermis.</title>
        <authorList>
            <person name="Lee D.G."/>
            <person name="Trujillo M.E."/>
            <person name="Kang S."/>
            <person name="Nam J.J."/>
            <person name="Kim Y.J."/>
        </authorList>
    </citation>
    <scope>NUCLEOTIDE SEQUENCE [LARGE SCALE GENOMIC DNA]</scope>
    <source>
        <strain evidence="3 4">EPI-7</strain>
    </source>
</reference>
<dbReference type="PRINTS" id="PR00111">
    <property type="entry name" value="ABHYDROLASE"/>
</dbReference>
<accession>A0A7L4YKK2</accession>
<dbReference type="InParanoid" id="A0A7L4YKK2"/>
<keyword evidence="4" id="KW-1185">Reference proteome</keyword>
<dbReference type="Gene3D" id="3.40.50.1820">
    <property type="entry name" value="alpha/beta hydrolase"/>
    <property type="match status" value="1"/>
</dbReference>
<dbReference type="RefSeq" id="WP_159543440.1">
    <property type="nucleotide sequence ID" value="NZ_CP047156.1"/>
</dbReference>
<gene>
    <name evidence="3" type="ORF">EK0264_04745</name>
</gene>
<dbReference type="GO" id="GO:0016787">
    <property type="term" value="F:hydrolase activity"/>
    <property type="evidence" value="ECO:0007669"/>
    <property type="project" value="UniProtKB-KW"/>
</dbReference>
<dbReference type="AlphaFoldDB" id="A0A7L4YKK2"/>
<dbReference type="Proteomes" id="UP000463857">
    <property type="component" value="Chromosome"/>
</dbReference>
<evidence type="ECO:0000256" key="1">
    <source>
        <dbReference type="ARBA" id="ARBA00022801"/>
    </source>
</evidence>
<protein>
    <submittedName>
        <fullName evidence="3">Alpha/beta fold hydrolase</fullName>
    </submittedName>
</protein>
<organism evidence="3 4">
    <name type="scientific">Epidermidibacterium keratini</name>
    <dbReference type="NCBI Taxonomy" id="1891644"/>
    <lineage>
        <taxon>Bacteria</taxon>
        <taxon>Bacillati</taxon>
        <taxon>Actinomycetota</taxon>
        <taxon>Actinomycetes</taxon>
        <taxon>Sporichthyales</taxon>
        <taxon>Sporichthyaceae</taxon>
        <taxon>Epidermidibacterium</taxon>
    </lineage>
</organism>
<dbReference type="InterPro" id="IPR000639">
    <property type="entry name" value="Epox_hydrolase-like"/>
</dbReference>
<dbReference type="KEGG" id="eke:EK0264_04745"/>
<name>A0A7L4YKK2_9ACTN</name>
<dbReference type="PRINTS" id="PR00412">
    <property type="entry name" value="EPOXHYDRLASE"/>
</dbReference>